<dbReference type="PANTHER" id="PTHR15665">
    <property type="entry name" value="ASTEROID PROTEIN"/>
    <property type="match status" value="1"/>
</dbReference>
<evidence type="ECO:0000259" key="2">
    <source>
        <dbReference type="Pfam" id="PF12813"/>
    </source>
</evidence>
<sequence length="561" mass="63992">MGIPKLSHHLASLSESATLGGQHESSEGFKSVVIDGPALVYHVYSTLISRINPRVGVIDRQPTCNEVSVAVMMYLVLLKVVNVDVRKIYFDGALPLHKRDTRLSRLERSRKQLEGACKTTRKGHGLVLGNRACSIRPGDLFQGPKFPGNRSPLPENAFMVSAVIEDLMSRWNLVEIRSNLPENLADIVTYDSDYPWLDICEIVPGEADFACAALTSREHGLAILTSDSDLVVFNLGPSSTVIFLNTIYTEYWCDEDPSRSIIRAMHICPASISNRLGIHSLPYLAHELNVDSRAGLGELIRRAKRAYESTHLDSTYVEFMRQYDLRAFTHNLFNASFLQGFDVRLSELFAQIVWSGEFLDQLPRIYLPFLQEDHSRRCGWAEGSRIRRLAYSLIDKNKTLDAQYPSITECTRRGTRFCFDEVTLYSREVIKLEVHRLLDGYKHIQNNHPESRGSPLFWRIYALAEIYSNTEENHTYWPDKRDLGRFLGFEKTYDNVGWEEIHALAQTQSVLYSLRILFQIIRIIPHNNGAVSQLYDCLSTLPSLRILMGTYREVRDEYCGG</sequence>
<dbReference type="GeneID" id="70242547"/>
<feature type="domain" description="Asteroid" evidence="2">
    <location>
        <begin position="155"/>
        <end position="424"/>
    </location>
</feature>
<dbReference type="AlphaFoldDB" id="A0AAD4KE54"/>
<reference evidence="3" key="1">
    <citation type="submission" date="2021-12" db="EMBL/GenBank/DDBJ databases">
        <title>Convergent genome expansion in fungi linked to evolution of root-endophyte symbiosis.</title>
        <authorList>
            <consortium name="DOE Joint Genome Institute"/>
            <person name="Ke Y.-H."/>
            <person name="Bonito G."/>
            <person name="Liao H.-L."/>
            <person name="Looney B."/>
            <person name="Rojas-Flechas A."/>
            <person name="Nash J."/>
            <person name="Hameed K."/>
            <person name="Schadt C."/>
            <person name="Martin F."/>
            <person name="Crous P.W."/>
            <person name="Miettinen O."/>
            <person name="Magnuson J.K."/>
            <person name="Labbe J."/>
            <person name="Jacobson D."/>
            <person name="Doktycz M.J."/>
            <person name="Veneault-Fourrey C."/>
            <person name="Kuo A."/>
            <person name="Mondo S."/>
            <person name="Calhoun S."/>
            <person name="Riley R."/>
            <person name="Ohm R."/>
            <person name="LaButti K."/>
            <person name="Andreopoulos B."/>
            <person name="Pangilinan J."/>
            <person name="Nolan M."/>
            <person name="Tritt A."/>
            <person name="Clum A."/>
            <person name="Lipzen A."/>
            <person name="Daum C."/>
            <person name="Barry K."/>
            <person name="Grigoriev I.V."/>
            <person name="Vilgalys R."/>
        </authorList>
    </citation>
    <scope>NUCLEOTIDE SEQUENCE</scope>
    <source>
        <strain evidence="3">PMI_201</strain>
    </source>
</reference>
<dbReference type="InterPro" id="IPR029060">
    <property type="entry name" value="PIN-like_dom_sf"/>
</dbReference>
<dbReference type="InterPro" id="IPR039436">
    <property type="entry name" value="Asteroid_dom"/>
</dbReference>
<dbReference type="EMBL" id="JAJTJA010000014">
    <property type="protein sequence ID" value="KAH8689790.1"/>
    <property type="molecule type" value="Genomic_DNA"/>
</dbReference>
<name>A0AAD4KE54_9EURO</name>
<comment type="similarity">
    <text evidence="1">Belongs to the asteroid family.</text>
</comment>
<gene>
    <name evidence="3" type="ORF">BGW36DRAFT_307700</name>
</gene>
<keyword evidence="4" id="KW-1185">Reference proteome</keyword>
<comment type="caution">
    <text evidence="3">The sequence shown here is derived from an EMBL/GenBank/DDBJ whole genome shotgun (WGS) entry which is preliminary data.</text>
</comment>
<protein>
    <submittedName>
        <fullName evidence="3">XPG domain containing-domain-containing protein</fullName>
    </submittedName>
</protein>
<proteinExistence type="inferred from homology"/>
<organism evidence="3 4">
    <name type="scientific">Talaromyces proteolyticus</name>
    <dbReference type="NCBI Taxonomy" id="1131652"/>
    <lineage>
        <taxon>Eukaryota</taxon>
        <taxon>Fungi</taxon>
        <taxon>Dikarya</taxon>
        <taxon>Ascomycota</taxon>
        <taxon>Pezizomycotina</taxon>
        <taxon>Eurotiomycetes</taxon>
        <taxon>Eurotiomycetidae</taxon>
        <taxon>Eurotiales</taxon>
        <taxon>Trichocomaceae</taxon>
        <taxon>Talaromyces</taxon>
        <taxon>Talaromyces sect. Bacilispori</taxon>
    </lineage>
</organism>
<evidence type="ECO:0000313" key="4">
    <source>
        <dbReference type="Proteomes" id="UP001201262"/>
    </source>
</evidence>
<dbReference type="RefSeq" id="XP_046066073.1">
    <property type="nucleotide sequence ID" value="XM_046212260.1"/>
</dbReference>
<evidence type="ECO:0000313" key="3">
    <source>
        <dbReference type="EMBL" id="KAH8689790.1"/>
    </source>
</evidence>
<dbReference type="Pfam" id="PF12813">
    <property type="entry name" value="XPG_I_2"/>
    <property type="match status" value="1"/>
</dbReference>
<dbReference type="PANTHER" id="PTHR15665:SF1">
    <property type="entry name" value="PROTEIN ASTEROID HOMOLOG 1"/>
    <property type="match status" value="1"/>
</dbReference>
<dbReference type="Gene3D" id="3.40.50.1010">
    <property type="entry name" value="5'-nuclease"/>
    <property type="match status" value="1"/>
</dbReference>
<dbReference type="Proteomes" id="UP001201262">
    <property type="component" value="Unassembled WGS sequence"/>
</dbReference>
<accession>A0AAD4KE54</accession>
<evidence type="ECO:0000256" key="1">
    <source>
        <dbReference type="ARBA" id="ARBA00007398"/>
    </source>
</evidence>
<dbReference type="SUPFAM" id="SSF88723">
    <property type="entry name" value="PIN domain-like"/>
    <property type="match status" value="1"/>
</dbReference>
<dbReference type="InterPro" id="IPR026832">
    <property type="entry name" value="Asteroid"/>
</dbReference>